<dbReference type="Pfam" id="PF00487">
    <property type="entry name" value="FA_desaturase"/>
    <property type="match status" value="1"/>
</dbReference>
<name>A0A813GW31_POLGL</name>
<dbReference type="OrthoDB" id="40579at2759"/>
<dbReference type="GO" id="GO:0016717">
    <property type="term" value="F:oxidoreductase activity, acting on paired donors, with oxidation of a pair of donors resulting in the reduction of molecular oxygen to two molecules of water"/>
    <property type="evidence" value="ECO:0007669"/>
    <property type="project" value="TreeGrafter"/>
</dbReference>
<keyword evidence="6" id="KW-0479">Metal-binding</keyword>
<keyword evidence="15" id="KW-1185">Reference proteome</keyword>
<dbReference type="InterPro" id="IPR012171">
    <property type="entry name" value="Fatty_acid_desaturase"/>
</dbReference>
<keyword evidence="4" id="KW-0349">Heme</keyword>
<keyword evidence="8" id="KW-0560">Oxidoreductase</keyword>
<reference evidence="14" key="1">
    <citation type="submission" date="2021-02" db="EMBL/GenBank/DDBJ databases">
        <authorList>
            <person name="Dougan E. K."/>
            <person name="Rhodes N."/>
            <person name="Thang M."/>
            <person name="Chan C."/>
        </authorList>
    </citation>
    <scope>NUCLEOTIDE SEQUENCE</scope>
</reference>
<organism evidence="14 15">
    <name type="scientific">Polarella glacialis</name>
    <name type="common">Dinoflagellate</name>
    <dbReference type="NCBI Taxonomy" id="89957"/>
    <lineage>
        <taxon>Eukaryota</taxon>
        <taxon>Sar</taxon>
        <taxon>Alveolata</taxon>
        <taxon>Dinophyceae</taxon>
        <taxon>Suessiales</taxon>
        <taxon>Suessiaceae</taxon>
        <taxon>Polarella</taxon>
    </lineage>
</organism>
<comment type="caution">
    <text evidence="14">The sequence shown here is derived from an EMBL/GenBank/DDBJ whole genome shotgun (WGS) entry which is preliminary data.</text>
</comment>
<keyword evidence="5" id="KW-0812">Transmembrane</keyword>
<dbReference type="EMBL" id="CAJNNV010029316">
    <property type="protein sequence ID" value="CAE8628002.1"/>
    <property type="molecule type" value="Genomic_DNA"/>
</dbReference>
<evidence type="ECO:0000256" key="11">
    <source>
        <dbReference type="ARBA" id="ARBA00023136"/>
    </source>
</evidence>
<dbReference type="GO" id="GO:0016020">
    <property type="term" value="C:membrane"/>
    <property type="evidence" value="ECO:0007669"/>
    <property type="project" value="UniProtKB-SubCell"/>
</dbReference>
<evidence type="ECO:0000256" key="6">
    <source>
        <dbReference type="ARBA" id="ARBA00022723"/>
    </source>
</evidence>
<dbReference type="InterPro" id="IPR005804">
    <property type="entry name" value="FA_desaturase_dom"/>
</dbReference>
<dbReference type="GO" id="GO:0046872">
    <property type="term" value="F:metal ion binding"/>
    <property type="evidence" value="ECO:0007669"/>
    <property type="project" value="UniProtKB-KW"/>
</dbReference>
<keyword evidence="10" id="KW-0443">Lipid metabolism</keyword>
<keyword evidence="7" id="KW-1133">Transmembrane helix</keyword>
<evidence type="ECO:0000256" key="2">
    <source>
        <dbReference type="ARBA" id="ARBA00005189"/>
    </source>
</evidence>
<comment type="subcellular location">
    <subcellularLocation>
        <location evidence="1">Membrane</location>
        <topology evidence="1">Multi-pass membrane protein</topology>
    </subcellularLocation>
</comment>
<comment type="similarity">
    <text evidence="3">Belongs to the fatty acid desaturase type 1 family.</text>
</comment>
<sequence>MAVSSLGQRGFSLAVAAPRNEQEQHQRQWQWPPSAPPTLPPPSHSFVSSHCSPFLGSSGPRWGSTSRCVAPAAVVVLAMHRVHLSCRAYRAQRQSRQLQHPERRRHVVALAAHWTDRGSPSPGVLGLEWMESLDLPAFAREVQDLGERLRAQEGPEDQAHFFQLVNWTHFLALLGLGTMWMTPNLLTVVCLSLWTWGTFFTTHFISHGGYNRSVAAGAGRGHYNSRGFAVDSRRWLDWFDWILPEAWNVHHNRKHHYRLNEDADPDFLERNFASSASSGSLVAPLLAMPFWKWVWLSPNSFKELKVSQARSSELSSAEARGFERHAPFTLQRLALEALEALGDWTRGADSAERLHDSNNNNKGERPFSSSSVVPVRELFLEALGPYLLWRFVVLPLPLLLAGPSFFFNAVGNLVLAELASNAHSYLIVLPNHTGNDLYRYGTSCKPKSPTFYLRSVISSANYFAGDDVHDFLHGWLNYQIEHHCWPDLSMLSYRRGRPELQKICEKHGVPYIEDSVFTRFLMTLDVVTGKAEMRTFPEVLERGEDLVQSAGTRPRSDCSF</sequence>
<evidence type="ECO:0000256" key="1">
    <source>
        <dbReference type="ARBA" id="ARBA00004141"/>
    </source>
</evidence>
<accession>A0A813GW31</accession>
<evidence type="ECO:0000313" key="14">
    <source>
        <dbReference type="EMBL" id="CAE8628002.1"/>
    </source>
</evidence>
<feature type="domain" description="Fatty acid desaturase" evidence="13">
    <location>
        <begin position="234"/>
        <end position="513"/>
    </location>
</feature>
<gene>
    <name evidence="14" type="ORF">PGLA1383_LOCUS44699</name>
</gene>
<comment type="pathway">
    <text evidence="2">Lipid metabolism.</text>
</comment>
<evidence type="ECO:0000256" key="4">
    <source>
        <dbReference type="ARBA" id="ARBA00022617"/>
    </source>
</evidence>
<dbReference type="OMA" id="TEDQWIA"/>
<dbReference type="PANTHER" id="PTHR19353">
    <property type="entry name" value="FATTY ACID DESATURASE 2"/>
    <property type="match status" value="1"/>
</dbReference>
<dbReference type="GO" id="GO:0006629">
    <property type="term" value="P:lipid metabolic process"/>
    <property type="evidence" value="ECO:0007669"/>
    <property type="project" value="UniProtKB-KW"/>
</dbReference>
<proteinExistence type="inferred from homology"/>
<evidence type="ECO:0000256" key="9">
    <source>
        <dbReference type="ARBA" id="ARBA00023004"/>
    </source>
</evidence>
<protein>
    <recommendedName>
        <fullName evidence="13">Fatty acid desaturase domain-containing protein</fullName>
    </recommendedName>
</protein>
<evidence type="ECO:0000256" key="8">
    <source>
        <dbReference type="ARBA" id="ARBA00023002"/>
    </source>
</evidence>
<evidence type="ECO:0000256" key="12">
    <source>
        <dbReference type="SAM" id="MobiDB-lite"/>
    </source>
</evidence>
<evidence type="ECO:0000259" key="13">
    <source>
        <dbReference type="Pfam" id="PF00487"/>
    </source>
</evidence>
<feature type="compositionally biased region" description="Pro residues" evidence="12">
    <location>
        <begin position="33"/>
        <end position="43"/>
    </location>
</feature>
<evidence type="ECO:0000256" key="10">
    <source>
        <dbReference type="ARBA" id="ARBA00023098"/>
    </source>
</evidence>
<evidence type="ECO:0000313" key="15">
    <source>
        <dbReference type="Proteomes" id="UP000654075"/>
    </source>
</evidence>
<feature type="region of interest" description="Disordered" evidence="12">
    <location>
        <begin position="18"/>
        <end position="44"/>
    </location>
</feature>
<keyword evidence="9" id="KW-0408">Iron</keyword>
<evidence type="ECO:0000256" key="7">
    <source>
        <dbReference type="ARBA" id="ARBA00022989"/>
    </source>
</evidence>
<dbReference type="AlphaFoldDB" id="A0A813GW31"/>
<keyword evidence="11" id="KW-0472">Membrane</keyword>
<dbReference type="PANTHER" id="PTHR19353:SF30">
    <property type="entry name" value="DELTA 8-(E)-SPHINGOLIPID DESATURASE"/>
    <property type="match status" value="1"/>
</dbReference>
<dbReference type="Proteomes" id="UP000654075">
    <property type="component" value="Unassembled WGS sequence"/>
</dbReference>
<evidence type="ECO:0000256" key="3">
    <source>
        <dbReference type="ARBA" id="ARBA00009295"/>
    </source>
</evidence>
<evidence type="ECO:0000256" key="5">
    <source>
        <dbReference type="ARBA" id="ARBA00022692"/>
    </source>
</evidence>